<keyword evidence="1" id="KW-0732">Signal</keyword>
<name>A0A7S4ECE7_9STRA</name>
<evidence type="ECO:0000313" key="2">
    <source>
        <dbReference type="EMBL" id="CAE0703310.1"/>
    </source>
</evidence>
<dbReference type="EMBL" id="HBIW01021747">
    <property type="protein sequence ID" value="CAE0703310.1"/>
    <property type="molecule type" value="Transcribed_RNA"/>
</dbReference>
<proteinExistence type="predicted"/>
<organism evidence="2">
    <name type="scientific">Pelagomonas calceolata</name>
    <dbReference type="NCBI Taxonomy" id="35677"/>
    <lineage>
        <taxon>Eukaryota</taxon>
        <taxon>Sar</taxon>
        <taxon>Stramenopiles</taxon>
        <taxon>Ochrophyta</taxon>
        <taxon>Pelagophyceae</taxon>
        <taxon>Pelagomonadales</taxon>
        <taxon>Pelagomonadaceae</taxon>
        <taxon>Pelagomonas</taxon>
    </lineage>
</organism>
<gene>
    <name evidence="2" type="ORF">PCAL00307_LOCUS18757</name>
</gene>
<feature type="chain" id="PRO_5031378687" evidence="1">
    <location>
        <begin position="17"/>
        <end position="380"/>
    </location>
</feature>
<dbReference type="AlphaFoldDB" id="A0A7S4ECE7"/>
<evidence type="ECO:0000256" key="1">
    <source>
        <dbReference type="SAM" id="SignalP"/>
    </source>
</evidence>
<reference evidence="2" key="1">
    <citation type="submission" date="2021-01" db="EMBL/GenBank/DDBJ databases">
        <authorList>
            <person name="Corre E."/>
            <person name="Pelletier E."/>
            <person name="Niang G."/>
            <person name="Scheremetjew M."/>
            <person name="Finn R."/>
            <person name="Kale V."/>
            <person name="Holt S."/>
            <person name="Cochrane G."/>
            <person name="Meng A."/>
            <person name="Brown T."/>
            <person name="Cohen L."/>
        </authorList>
    </citation>
    <scope>NUCLEOTIDE SEQUENCE</scope>
    <source>
        <strain evidence="2">CCMP1756</strain>
    </source>
</reference>
<sequence>MLKQLITLALLRAARGVAVAVDGEGPIQLKREKTLVVYAYSQHSADAAANARYFLRFGVDAASPDVVFVLVANGCHSVDWPAGDNVIVVERENTCFDFGAWSAGLRAARERGVEFAYAIFLNASVRGPFLPAYEARPWWRVFRDALAGDQGLGLLGTTVHCADLDAGNARSAHVQSMLLALRARELDGAAAPFFDLDRFCAPSKGDAIYGGELPLSRAILDAGLSLGGFLLAHGGRGARIQEPPGNATAQTCADLRAATELQLGDVYFPGEHKDVRPLEAIFFKTARSGIHRDDLDRLTRWRYAHAGLDAAKDLAAPELRGVGDCADTHFPVADAQTAAATRDAHRADIEAALLAANGAVERARADVARLQRRLANSVLV</sequence>
<accession>A0A7S4ECE7</accession>
<feature type="signal peptide" evidence="1">
    <location>
        <begin position="1"/>
        <end position="16"/>
    </location>
</feature>
<protein>
    <submittedName>
        <fullName evidence="2">Uncharacterized protein</fullName>
    </submittedName>
</protein>